<comment type="caution">
    <text evidence="1">The sequence shown here is derived from an EMBL/GenBank/DDBJ whole genome shotgun (WGS) entry which is preliminary data.</text>
</comment>
<sequence length="74" mass="7712">GWPFGRPVQYGEVFAVLQNVEGAGLVEDVRLFPADPITGRRGAAVDRVDVAPGALVFSHQHQVVVTASGAGEAV</sequence>
<keyword evidence="2" id="KW-1185">Reference proteome</keyword>
<gene>
    <name evidence="1" type="ORF">FY004_39855</name>
</gene>
<name>A0A5D4HAK9_9ACTN</name>
<reference evidence="1 2" key="1">
    <citation type="submission" date="2019-08" db="EMBL/GenBank/DDBJ databases">
        <title>Draft genome for granaticin producer strain Streptomyces parvus C05.</title>
        <authorList>
            <person name="Gonzalez-Pimentel J.L."/>
        </authorList>
    </citation>
    <scope>NUCLEOTIDE SEQUENCE [LARGE SCALE GENOMIC DNA]</scope>
    <source>
        <strain evidence="1 2">C05</strain>
    </source>
</reference>
<organism evidence="1 2">
    <name type="scientific">Streptomyces parvus</name>
    <dbReference type="NCBI Taxonomy" id="66428"/>
    <lineage>
        <taxon>Bacteria</taxon>
        <taxon>Bacillati</taxon>
        <taxon>Actinomycetota</taxon>
        <taxon>Actinomycetes</taxon>
        <taxon>Kitasatosporales</taxon>
        <taxon>Streptomycetaceae</taxon>
        <taxon>Streptomyces</taxon>
    </lineage>
</organism>
<proteinExistence type="predicted"/>
<evidence type="ECO:0000313" key="2">
    <source>
        <dbReference type="Proteomes" id="UP000323242"/>
    </source>
</evidence>
<evidence type="ECO:0000313" key="1">
    <source>
        <dbReference type="EMBL" id="TYR37654.1"/>
    </source>
</evidence>
<protein>
    <submittedName>
        <fullName evidence="1">Putative baseplate assembly protein</fullName>
    </submittedName>
</protein>
<dbReference type="AlphaFoldDB" id="A0A5D4HAK9"/>
<accession>A0A5D4HAK9</accession>
<dbReference type="EMBL" id="VSZQ01000615">
    <property type="protein sequence ID" value="TYR37654.1"/>
    <property type="molecule type" value="Genomic_DNA"/>
</dbReference>
<feature type="non-terminal residue" evidence="1">
    <location>
        <position position="1"/>
    </location>
</feature>
<dbReference type="Proteomes" id="UP000323242">
    <property type="component" value="Unassembled WGS sequence"/>
</dbReference>